<dbReference type="InterPro" id="IPR002397">
    <property type="entry name" value="Cyt_P450_B"/>
</dbReference>
<evidence type="ECO:0000313" key="10">
    <source>
        <dbReference type="Proteomes" id="UP000270343"/>
    </source>
</evidence>
<dbReference type="RefSeq" id="WP_120758321.1">
    <property type="nucleotide sequence ID" value="NZ_JBFADQ010000019.1"/>
</dbReference>
<dbReference type="InterPro" id="IPR001128">
    <property type="entry name" value="Cyt_P450"/>
</dbReference>
<evidence type="ECO:0000256" key="7">
    <source>
        <dbReference type="RuleBase" id="RU000461"/>
    </source>
</evidence>
<gene>
    <name evidence="9" type="ORF">D7231_27160</name>
</gene>
<proteinExistence type="inferred from homology"/>
<dbReference type="EMBL" id="RBAM01000013">
    <property type="protein sequence ID" value="RKN65104.1"/>
    <property type="molecule type" value="Genomic_DNA"/>
</dbReference>
<reference evidence="9 10" key="1">
    <citation type="journal article" date="2015" name="Antonie Van Leeuwenhoek">
        <title>Streptomyces klenkii sp. nov., isolated from deep marine sediment.</title>
        <authorList>
            <person name="Veyisoglu A."/>
            <person name="Sahin N."/>
        </authorList>
    </citation>
    <scope>NUCLEOTIDE SEQUENCE [LARGE SCALE GENOMIC DNA]</scope>
    <source>
        <strain evidence="9 10">KCTC 29202</strain>
    </source>
</reference>
<dbReference type="PANTHER" id="PTHR46696">
    <property type="entry name" value="P450, PUTATIVE (EUROFUNG)-RELATED"/>
    <property type="match status" value="1"/>
</dbReference>
<evidence type="ECO:0000256" key="2">
    <source>
        <dbReference type="ARBA" id="ARBA00022617"/>
    </source>
</evidence>
<dbReference type="Gene3D" id="1.10.630.10">
    <property type="entry name" value="Cytochrome P450"/>
    <property type="match status" value="1"/>
</dbReference>
<accession>A0A3B0AXM6</accession>
<dbReference type="GO" id="GO:0016705">
    <property type="term" value="F:oxidoreductase activity, acting on paired donors, with incorporation or reduction of molecular oxygen"/>
    <property type="evidence" value="ECO:0007669"/>
    <property type="project" value="InterPro"/>
</dbReference>
<keyword evidence="4 7" id="KW-0560">Oxidoreductase</keyword>
<dbReference type="CDD" id="cd11029">
    <property type="entry name" value="CYP107-like"/>
    <property type="match status" value="1"/>
</dbReference>
<keyword evidence="5 7" id="KW-0408">Iron</keyword>
<feature type="compositionally biased region" description="Low complexity" evidence="8">
    <location>
        <begin position="1"/>
        <end position="14"/>
    </location>
</feature>
<dbReference type="PROSITE" id="PS00086">
    <property type="entry name" value="CYTOCHROME_P450"/>
    <property type="match status" value="1"/>
</dbReference>
<dbReference type="InterPro" id="IPR017972">
    <property type="entry name" value="Cyt_P450_CS"/>
</dbReference>
<keyword evidence="2 7" id="KW-0349">Heme</keyword>
<organism evidence="9 10">
    <name type="scientific">Streptomyces klenkii</name>
    <dbReference type="NCBI Taxonomy" id="1420899"/>
    <lineage>
        <taxon>Bacteria</taxon>
        <taxon>Bacillati</taxon>
        <taxon>Actinomycetota</taxon>
        <taxon>Actinomycetes</taxon>
        <taxon>Kitasatosporales</taxon>
        <taxon>Streptomycetaceae</taxon>
        <taxon>Streptomyces</taxon>
    </lineage>
</organism>
<evidence type="ECO:0000256" key="8">
    <source>
        <dbReference type="SAM" id="MobiDB-lite"/>
    </source>
</evidence>
<dbReference type="OrthoDB" id="5500002at2"/>
<dbReference type="GO" id="GO:0004497">
    <property type="term" value="F:monooxygenase activity"/>
    <property type="evidence" value="ECO:0007669"/>
    <property type="project" value="UniProtKB-KW"/>
</dbReference>
<dbReference type="PANTHER" id="PTHR46696:SF1">
    <property type="entry name" value="CYTOCHROME P450 YJIB-RELATED"/>
    <property type="match status" value="1"/>
</dbReference>
<comment type="similarity">
    <text evidence="1 7">Belongs to the cytochrome P450 family.</text>
</comment>
<dbReference type="AlphaFoldDB" id="A0A3B0AXM6"/>
<feature type="region of interest" description="Disordered" evidence="8">
    <location>
        <begin position="1"/>
        <end position="23"/>
    </location>
</feature>
<dbReference type="FunFam" id="1.10.630.10:FF:000018">
    <property type="entry name" value="Cytochrome P450 monooxygenase"/>
    <property type="match status" value="1"/>
</dbReference>
<comment type="caution">
    <text evidence="9">The sequence shown here is derived from an EMBL/GenBank/DDBJ whole genome shotgun (WGS) entry which is preliminary data.</text>
</comment>
<dbReference type="Pfam" id="PF00067">
    <property type="entry name" value="p450"/>
    <property type="match status" value="1"/>
</dbReference>
<evidence type="ECO:0000256" key="1">
    <source>
        <dbReference type="ARBA" id="ARBA00010617"/>
    </source>
</evidence>
<protein>
    <submittedName>
        <fullName evidence="9">Cytochrome P450</fullName>
    </submittedName>
</protein>
<evidence type="ECO:0000256" key="4">
    <source>
        <dbReference type="ARBA" id="ARBA00023002"/>
    </source>
</evidence>
<dbReference type="InterPro" id="IPR036396">
    <property type="entry name" value="Cyt_P450_sf"/>
</dbReference>
<dbReference type="GO" id="GO:0020037">
    <property type="term" value="F:heme binding"/>
    <property type="evidence" value="ECO:0007669"/>
    <property type="project" value="InterPro"/>
</dbReference>
<dbReference type="PRINTS" id="PR00359">
    <property type="entry name" value="BP450"/>
</dbReference>
<keyword evidence="6 7" id="KW-0503">Monooxygenase</keyword>
<keyword evidence="3 7" id="KW-0479">Metal-binding</keyword>
<evidence type="ECO:0000256" key="5">
    <source>
        <dbReference type="ARBA" id="ARBA00023004"/>
    </source>
</evidence>
<keyword evidence="10" id="KW-1185">Reference proteome</keyword>
<evidence type="ECO:0000256" key="6">
    <source>
        <dbReference type="ARBA" id="ARBA00023033"/>
    </source>
</evidence>
<sequence length="431" mass="47158">MPEPSEASEASEPSVLPDPVPLYGPEYKRNPYPLYARMREAGPIHRVLFPSGVTAWLVTGHEAAQKTLADPRLGKNHDRGNDRWRERASIMPEPQHSQLQVHLLHQDPPKHTTMRRLVTDAFAPRRVEGMRARFQEMADALVDAMPADADSADLVRCFAARFPFQVLAEVIGLPPHLAARFRREWGKVVAPVGPADPGRPAYEALLRELQGYIAEVVADRRGAPGDGLLSRLVAARDGGELTREELDSMIFQLLVAGQEPVTNQITTAMVALLRHPEALARLRAEPGLMPAAVEELMRLDSAFELTTWRFLAEDADLHGTRVPAGDSVIVSLCAANRDPERFPDPDTLDLDRAQGPHLAFGHGVHFCPGAALARIELQVAVGTLLARLPGLRLAVPEEELSWIPAVLGRGTAELPVAFDRPAASVCPRGRG</sequence>
<dbReference type="Proteomes" id="UP000270343">
    <property type="component" value="Unassembled WGS sequence"/>
</dbReference>
<dbReference type="SUPFAM" id="SSF48264">
    <property type="entry name" value="Cytochrome P450"/>
    <property type="match status" value="1"/>
</dbReference>
<dbReference type="GO" id="GO:0005506">
    <property type="term" value="F:iron ion binding"/>
    <property type="evidence" value="ECO:0007669"/>
    <property type="project" value="InterPro"/>
</dbReference>
<evidence type="ECO:0000256" key="3">
    <source>
        <dbReference type="ARBA" id="ARBA00022723"/>
    </source>
</evidence>
<name>A0A3B0AXM6_9ACTN</name>
<evidence type="ECO:0000313" key="9">
    <source>
        <dbReference type="EMBL" id="RKN65104.1"/>
    </source>
</evidence>